<dbReference type="GO" id="GO:0003676">
    <property type="term" value="F:nucleic acid binding"/>
    <property type="evidence" value="ECO:0007669"/>
    <property type="project" value="InterPro"/>
</dbReference>
<dbReference type="SMART" id="SM00343">
    <property type="entry name" value="ZnF_C2HC"/>
    <property type="match status" value="2"/>
</dbReference>
<dbReference type="EMBL" id="AVOT02008516">
    <property type="protein sequence ID" value="MBW0486188.1"/>
    <property type="molecule type" value="Genomic_DNA"/>
</dbReference>
<name>A0A9Q3GZJ2_9BASI</name>
<dbReference type="SUPFAM" id="SSF56219">
    <property type="entry name" value="DNase I-like"/>
    <property type="match status" value="1"/>
</dbReference>
<keyword evidence="2" id="KW-0863">Zinc-finger</keyword>
<dbReference type="PANTHER" id="PTHR33481:SF1">
    <property type="entry name" value="ENDONUCLEASE_EXONUCLEASE_PHOSPHATASE DOMAIN-CONTAINING PROTEIN-RELATED"/>
    <property type="match status" value="1"/>
</dbReference>
<keyword evidence="2" id="KW-0862">Zinc</keyword>
<dbReference type="GO" id="GO:0008270">
    <property type="term" value="F:zinc ion binding"/>
    <property type="evidence" value="ECO:0007669"/>
    <property type="project" value="UniProtKB-KW"/>
</dbReference>
<evidence type="ECO:0000313" key="5">
    <source>
        <dbReference type="Proteomes" id="UP000765509"/>
    </source>
</evidence>
<dbReference type="Gene3D" id="4.10.60.10">
    <property type="entry name" value="Zinc finger, CCHC-type"/>
    <property type="match status" value="1"/>
</dbReference>
<evidence type="ECO:0000313" key="4">
    <source>
        <dbReference type="EMBL" id="MBW0486188.1"/>
    </source>
</evidence>
<evidence type="ECO:0000256" key="2">
    <source>
        <dbReference type="PROSITE-ProRule" id="PRU00047"/>
    </source>
</evidence>
<reference evidence="4" key="1">
    <citation type="submission" date="2021-03" db="EMBL/GenBank/DDBJ databases">
        <title>Draft genome sequence of rust myrtle Austropuccinia psidii MF-1, a brazilian biotype.</title>
        <authorList>
            <person name="Quecine M.C."/>
            <person name="Pachon D.M.R."/>
            <person name="Bonatelli M.L."/>
            <person name="Correr F.H."/>
            <person name="Franceschini L.M."/>
            <person name="Leite T.F."/>
            <person name="Margarido G.R.A."/>
            <person name="Almeida C.A."/>
            <person name="Ferrarezi J.A."/>
            <person name="Labate C.A."/>
        </authorList>
    </citation>
    <scope>NUCLEOTIDE SEQUENCE</scope>
    <source>
        <strain evidence="4">MF-1</strain>
    </source>
</reference>
<dbReference type="GO" id="GO:0003824">
    <property type="term" value="F:catalytic activity"/>
    <property type="evidence" value="ECO:0007669"/>
    <property type="project" value="InterPro"/>
</dbReference>
<proteinExistence type="predicted"/>
<feature type="non-terminal residue" evidence="4">
    <location>
        <position position="732"/>
    </location>
</feature>
<evidence type="ECO:0000256" key="1">
    <source>
        <dbReference type="ARBA" id="ARBA00022664"/>
    </source>
</evidence>
<dbReference type="Gene3D" id="3.60.10.10">
    <property type="entry name" value="Endonuclease/exonuclease/phosphatase"/>
    <property type="match status" value="1"/>
</dbReference>
<keyword evidence="2" id="KW-0479">Metal-binding</keyword>
<dbReference type="SUPFAM" id="SSF57756">
    <property type="entry name" value="Retrovirus zinc finger-like domains"/>
    <property type="match status" value="1"/>
</dbReference>
<dbReference type="Pfam" id="PF14529">
    <property type="entry name" value="Exo_endo_phos_2"/>
    <property type="match status" value="1"/>
</dbReference>
<dbReference type="AlphaFoldDB" id="A0A9Q3GZJ2"/>
<dbReference type="Proteomes" id="UP000765509">
    <property type="component" value="Unassembled WGS sequence"/>
</dbReference>
<dbReference type="PROSITE" id="PS50158">
    <property type="entry name" value="ZF_CCHC"/>
    <property type="match status" value="1"/>
</dbReference>
<accession>A0A9Q3GZJ2</accession>
<gene>
    <name evidence="4" type="ORF">O181_025903</name>
</gene>
<keyword evidence="5" id="KW-1185">Reference proteome</keyword>
<dbReference type="InterPro" id="IPR036691">
    <property type="entry name" value="Endo/exonu/phosph_ase_sf"/>
</dbReference>
<organism evidence="4 5">
    <name type="scientific">Austropuccinia psidii MF-1</name>
    <dbReference type="NCBI Taxonomy" id="1389203"/>
    <lineage>
        <taxon>Eukaryota</taxon>
        <taxon>Fungi</taxon>
        <taxon>Dikarya</taxon>
        <taxon>Basidiomycota</taxon>
        <taxon>Pucciniomycotina</taxon>
        <taxon>Pucciniomycetes</taxon>
        <taxon>Pucciniales</taxon>
        <taxon>Sphaerophragmiaceae</taxon>
        <taxon>Austropuccinia</taxon>
    </lineage>
</organism>
<comment type="caution">
    <text evidence="4">The sequence shown here is derived from an EMBL/GenBank/DDBJ whole genome shotgun (WGS) entry which is preliminary data.</text>
</comment>
<dbReference type="PANTHER" id="PTHR33481">
    <property type="entry name" value="REVERSE TRANSCRIPTASE"/>
    <property type="match status" value="1"/>
</dbReference>
<keyword evidence="1" id="KW-0507">mRNA processing</keyword>
<dbReference type="OrthoDB" id="4525213at2759"/>
<feature type="domain" description="CCHC-type" evidence="3">
    <location>
        <begin position="149"/>
        <end position="164"/>
    </location>
</feature>
<sequence length="732" mass="83605">MEINANYDNTPIRIRAFTRYPSGNIKLYTKSRAEARWLLENRARWTHRADPLFVTSPPTFPIIIHSCPTYVDIDDEICRNSLLQQNDIKSEQVDRIRWLGHPKEEEKSHGSLVIYFTDKALAYQILRGGLIFDGNFMRTMTYTQGPPQCFNCLKTGHMAFQCKENPTCSNCGGSHLPQDCKDPGYPPSIKRCPMANNTQIENISLRPSHKEDFPLGNNRTVDQPTHLATSVTPELAQNHPHCQSKEQRRKTPGLHIHQQTNSCTPNHKSHTRKQPAFSHHAIRNLRNNPPSTFDGIDLLDRWLQSESTRQTPTFVMMDSNLHHPHWNPIGYTHTHTQARNLIKVCGRKGFGLISPRHTPTFLGSVGKPTAIDLTGANHKSRLLQAMTQVQLNNHSSDHHPIITKITLPQSPPLPPPRHPAMRLNQLNSNLFLDHLRQLLSATADITKTSHLNTAGKTAQDLSTAIMTAYNNQGKWVTTNPTRAKAWWDKSQLDELVKLRNRARQEMLKHQTNEAKEAYHYHQQKFKQKVWELKSSHWRKFLAEKGPDHAYCAYKFTKDRQSLADLWDIPCQRPPRLPPEFPPVTEEEVMRTISSLPNRKAPGPDGIPNELIKIAKTLLTPPLTCIFNMCLRQGLFPTHWKNSCTAIIRKAAKDDYTNPNAYRPIALLNTLGKLFEKIINTRLNYWAYTTKAIHPGHVGGTPGRSINDAFIALTSWINHKWREGKVVMGMFLD</sequence>
<dbReference type="InterPro" id="IPR001878">
    <property type="entry name" value="Znf_CCHC"/>
</dbReference>
<dbReference type="InterPro" id="IPR036875">
    <property type="entry name" value="Znf_CCHC_sf"/>
</dbReference>
<dbReference type="GO" id="GO:0006397">
    <property type="term" value="P:mRNA processing"/>
    <property type="evidence" value="ECO:0007669"/>
    <property type="project" value="UniProtKB-KW"/>
</dbReference>
<protein>
    <recommendedName>
        <fullName evidence="3">CCHC-type domain-containing protein</fullName>
    </recommendedName>
</protein>
<evidence type="ECO:0000259" key="3">
    <source>
        <dbReference type="PROSITE" id="PS50158"/>
    </source>
</evidence>
<dbReference type="InterPro" id="IPR005135">
    <property type="entry name" value="Endo/exonuclease/phosphatase"/>
</dbReference>